<dbReference type="EMBL" id="VSSQ01099736">
    <property type="protein sequence ID" value="MPN42177.1"/>
    <property type="molecule type" value="Genomic_DNA"/>
</dbReference>
<evidence type="ECO:0000256" key="1">
    <source>
        <dbReference type="ARBA" id="ARBA00023015"/>
    </source>
</evidence>
<evidence type="ECO:0000256" key="2">
    <source>
        <dbReference type="ARBA" id="ARBA00023125"/>
    </source>
</evidence>
<gene>
    <name evidence="5" type="ORF">SDC9_189733</name>
</gene>
<proteinExistence type="predicted"/>
<evidence type="ECO:0000256" key="3">
    <source>
        <dbReference type="ARBA" id="ARBA00023163"/>
    </source>
</evidence>
<dbReference type="AlphaFoldDB" id="A0A645HT94"/>
<dbReference type="PANTHER" id="PTHR43537">
    <property type="entry name" value="TRANSCRIPTIONAL REGULATOR, GNTR FAMILY"/>
    <property type="match status" value="1"/>
</dbReference>
<dbReference type="GO" id="GO:0003677">
    <property type="term" value="F:DNA binding"/>
    <property type="evidence" value="ECO:0007669"/>
    <property type="project" value="UniProtKB-KW"/>
</dbReference>
<protein>
    <recommendedName>
        <fullName evidence="4">GntR C-terminal domain-containing protein</fullName>
    </recommendedName>
</protein>
<organism evidence="5">
    <name type="scientific">bioreactor metagenome</name>
    <dbReference type="NCBI Taxonomy" id="1076179"/>
    <lineage>
        <taxon>unclassified sequences</taxon>
        <taxon>metagenomes</taxon>
        <taxon>ecological metagenomes</taxon>
    </lineage>
</organism>
<accession>A0A645HT94</accession>
<dbReference type="Gene3D" id="1.20.120.530">
    <property type="entry name" value="GntR ligand-binding domain-like"/>
    <property type="match status" value="1"/>
</dbReference>
<name>A0A645HT94_9ZZZZ</name>
<dbReference type="SMART" id="SM00895">
    <property type="entry name" value="FCD"/>
    <property type="match status" value="1"/>
</dbReference>
<dbReference type="PANTHER" id="PTHR43537:SF24">
    <property type="entry name" value="GLUCONATE OPERON TRANSCRIPTIONAL REPRESSOR"/>
    <property type="match status" value="1"/>
</dbReference>
<feature type="domain" description="GntR C-terminal" evidence="4">
    <location>
        <begin position="28"/>
        <end position="156"/>
    </location>
</feature>
<dbReference type="InterPro" id="IPR011711">
    <property type="entry name" value="GntR_C"/>
</dbReference>
<dbReference type="InterPro" id="IPR008920">
    <property type="entry name" value="TF_FadR/GntR_C"/>
</dbReference>
<comment type="caution">
    <text evidence="5">The sequence shown here is derived from an EMBL/GenBank/DDBJ whole genome shotgun (WGS) entry which is preliminary data.</text>
</comment>
<keyword evidence="3" id="KW-0804">Transcription</keyword>
<sequence length="175" mass="20387">MLCAKGLMQSIPYVGSSVRKLSNDEIREVYLLRSVLEPLAGRISASQITPDELRQLHALQEQLEAYGQKPISLETSKQMYQLNREFHMSMYRPCRMDRLIQMIDSLWDSIAYLRMRTAFNPKYPEQMQEEHRRYISLLEQKKGDDLARHLEENLRRHVGSFPANGSAVSTEEKAN</sequence>
<dbReference type="Pfam" id="PF07729">
    <property type="entry name" value="FCD"/>
    <property type="match status" value="1"/>
</dbReference>
<reference evidence="5" key="1">
    <citation type="submission" date="2019-08" db="EMBL/GenBank/DDBJ databases">
        <authorList>
            <person name="Kucharzyk K."/>
            <person name="Murdoch R.W."/>
            <person name="Higgins S."/>
            <person name="Loffler F."/>
        </authorList>
    </citation>
    <scope>NUCLEOTIDE SEQUENCE</scope>
</reference>
<dbReference type="SUPFAM" id="SSF48008">
    <property type="entry name" value="GntR ligand-binding domain-like"/>
    <property type="match status" value="1"/>
</dbReference>
<evidence type="ECO:0000313" key="5">
    <source>
        <dbReference type="EMBL" id="MPN42177.1"/>
    </source>
</evidence>
<evidence type="ECO:0000259" key="4">
    <source>
        <dbReference type="SMART" id="SM00895"/>
    </source>
</evidence>
<keyword evidence="2" id="KW-0238">DNA-binding</keyword>
<keyword evidence="1" id="KW-0805">Transcription regulation</keyword>